<dbReference type="AlphaFoldDB" id="A0A7Y2JYT7"/>
<keyword evidence="2" id="KW-1185">Reference proteome</keyword>
<dbReference type="EMBL" id="JABAIV010000003">
    <property type="protein sequence ID" value="NNG23258.1"/>
    <property type="molecule type" value="Genomic_DNA"/>
</dbReference>
<protein>
    <submittedName>
        <fullName evidence="1">Uncharacterized protein</fullName>
    </submittedName>
</protein>
<sequence>MPLIDTVSDLLSRASRALGLETVDSFPPGHAYARTRWNKAYFDIASDMKPDAIEGTLCEAIANTPLVFGEILNPTPRMQRALLAIIEQRLRRGHGAPLDLAQLLAAAYRSPHTVETVPGLRQAIIETARFEPQVQANALLAFLADAPAAFGVIEARA</sequence>
<dbReference type="RefSeq" id="WP_171083671.1">
    <property type="nucleotide sequence ID" value="NZ_JABAIV010000003.1"/>
</dbReference>
<evidence type="ECO:0000313" key="1">
    <source>
        <dbReference type="EMBL" id="NNG23258.1"/>
    </source>
</evidence>
<comment type="caution">
    <text evidence="1">The sequence shown here is derived from an EMBL/GenBank/DDBJ whole genome shotgun (WGS) entry which is preliminary data.</text>
</comment>
<gene>
    <name evidence="1" type="ORF">HGB41_09625</name>
</gene>
<evidence type="ECO:0000313" key="2">
    <source>
        <dbReference type="Proteomes" id="UP000533905"/>
    </source>
</evidence>
<accession>A0A7Y2JYT7</accession>
<reference evidence="1 2" key="1">
    <citation type="submission" date="2020-04" db="EMBL/GenBank/DDBJ databases">
        <title>Massilia sp. nov., a cold adapted bacteria isolated from Arctic soil.</title>
        <authorList>
            <person name="Son J."/>
            <person name="Ka J.-O."/>
        </authorList>
    </citation>
    <scope>NUCLEOTIDE SEQUENCE [LARGE SCALE GENOMIC DNA]</scope>
    <source>
        <strain evidence="1 2">ML15P13</strain>
    </source>
</reference>
<proteinExistence type="predicted"/>
<organism evidence="1 2">
    <name type="scientific">Telluria aromaticivorans</name>
    <dbReference type="NCBI Taxonomy" id="2725995"/>
    <lineage>
        <taxon>Bacteria</taxon>
        <taxon>Pseudomonadati</taxon>
        <taxon>Pseudomonadota</taxon>
        <taxon>Betaproteobacteria</taxon>
        <taxon>Burkholderiales</taxon>
        <taxon>Oxalobacteraceae</taxon>
        <taxon>Telluria group</taxon>
        <taxon>Telluria</taxon>
    </lineage>
</organism>
<name>A0A7Y2JYT7_9BURK</name>
<dbReference type="Proteomes" id="UP000533905">
    <property type="component" value="Unassembled WGS sequence"/>
</dbReference>